<protein>
    <recommendedName>
        <fullName evidence="12">DNA topoisomerase 2</fullName>
        <ecNumber evidence="12">5.6.2.2</ecNumber>
    </recommendedName>
</protein>
<evidence type="ECO:0000313" key="15">
    <source>
        <dbReference type="Proteomes" id="UP001108240"/>
    </source>
</evidence>
<evidence type="ECO:0000256" key="9">
    <source>
        <dbReference type="ARBA" id="ARBA00023125"/>
    </source>
</evidence>
<dbReference type="SUPFAM" id="SSF56719">
    <property type="entry name" value="Type II DNA topoisomerase"/>
    <property type="match status" value="1"/>
</dbReference>
<dbReference type="PANTHER" id="PTHR10169">
    <property type="entry name" value="DNA TOPOISOMERASE/GYRASE"/>
    <property type="match status" value="1"/>
</dbReference>
<evidence type="ECO:0000259" key="13">
    <source>
        <dbReference type="PROSITE" id="PS52040"/>
    </source>
</evidence>
<dbReference type="GO" id="GO:0005634">
    <property type="term" value="C:nucleus"/>
    <property type="evidence" value="ECO:0007669"/>
    <property type="project" value="UniProtKB-UniRule"/>
</dbReference>
<evidence type="ECO:0000256" key="11">
    <source>
        <dbReference type="PROSITE-ProRule" id="PRU01384"/>
    </source>
</evidence>
<dbReference type="AlphaFoldDB" id="A0A8C1F5D3"/>
<keyword evidence="5" id="KW-0963">Cytoplasm</keyword>
<dbReference type="EC" id="5.6.2.2" evidence="12"/>
<dbReference type="GO" id="GO:0005524">
    <property type="term" value="F:ATP binding"/>
    <property type="evidence" value="ECO:0007669"/>
    <property type="project" value="UniProtKB-UniRule"/>
</dbReference>
<dbReference type="SMART" id="SM00433">
    <property type="entry name" value="TOP2c"/>
    <property type="match status" value="1"/>
</dbReference>
<dbReference type="Pfam" id="PF16898">
    <property type="entry name" value="TOPRIM_C"/>
    <property type="match status" value="1"/>
</dbReference>
<dbReference type="SUPFAM" id="SSF55874">
    <property type="entry name" value="ATPase domain of HSP90 chaperone/DNA topoisomerase II/histidine kinase"/>
    <property type="match status" value="1"/>
</dbReference>
<accession>A0A8C1F5D3</accession>
<keyword evidence="15" id="KW-1185">Reference proteome</keyword>
<evidence type="ECO:0000256" key="12">
    <source>
        <dbReference type="RuleBase" id="RU362094"/>
    </source>
</evidence>
<dbReference type="InterPro" id="IPR014721">
    <property type="entry name" value="Ribsml_uS5_D2-typ_fold_subgr"/>
</dbReference>
<dbReference type="GO" id="GO:0000712">
    <property type="term" value="P:resolution of meiotic recombination intermediates"/>
    <property type="evidence" value="ECO:0007669"/>
    <property type="project" value="TreeGrafter"/>
</dbReference>
<comment type="function">
    <text evidence="12">Key decatenating enzyme that alters DNA topology by binding to two double-stranded DNA molecules, generating a double-stranded break in one of the strands, passing the intact strand through the broken strand, and religating the broken strand.</text>
</comment>
<dbReference type="PANTHER" id="PTHR10169:SF61">
    <property type="entry name" value="DNA TOPOISOMERASE 2-ALPHA"/>
    <property type="match status" value="1"/>
</dbReference>
<dbReference type="GO" id="GO:0006265">
    <property type="term" value="P:DNA topological change"/>
    <property type="evidence" value="ECO:0007669"/>
    <property type="project" value="UniProtKB-UniRule"/>
</dbReference>
<reference evidence="14" key="1">
    <citation type="submission" date="2025-08" db="UniProtKB">
        <authorList>
            <consortium name="Ensembl"/>
        </authorList>
    </citation>
    <scope>IDENTIFICATION</scope>
</reference>
<comment type="cofactor">
    <cofactor evidence="2">
        <name>Mg(2+)</name>
        <dbReference type="ChEBI" id="CHEBI:18420"/>
    </cofactor>
</comment>
<dbReference type="Gene3D" id="3.40.50.670">
    <property type="match status" value="2"/>
</dbReference>
<keyword evidence="8" id="KW-0090">Biological rhythms</keyword>
<evidence type="ECO:0000256" key="4">
    <source>
        <dbReference type="ARBA" id="ARBA00011080"/>
    </source>
</evidence>
<dbReference type="InterPro" id="IPR013506">
    <property type="entry name" value="Topo_IIA_bsu_dom2"/>
</dbReference>
<dbReference type="Pfam" id="PF00521">
    <property type="entry name" value="DNA_topoisoIV"/>
    <property type="match status" value="1"/>
</dbReference>
<dbReference type="PROSITE" id="PS00177">
    <property type="entry name" value="TOPOISOMERASE_II"/>
    <property type="match status" value="1"/>
</dbReference>
<dbReference type="InterPro" id="IPR020568">
    <property type="entry name" value="Ribosomal_Su5_D2-typ_SF"/>
</dbReference>
<dbReference type="InterPro" id="IPR036890">
    <property type="entry name" value="HATPase_C_sf"/>
</dbReference>
<dbReference type="Ensembl" id="ENSCCRT00000094355.2">
    <property type="protein sequence ID" value="ENSCCRP00000086852.2"/>
    <property type="gene ID" value="ENSCCRG00000046122.2"/>
</dbReference>
<comment type="catalytic activity">
    <reaction evidence="1 12">
        <text>ATP-dependent breakage, passage and rejoining of double-stranded DNA.</text>
        <dbReference type="EC" id="5.6.2.2"/>
    </reaction>
</comment>
<dbReference type="SUPFAM" id="SSF54211">
    <property type="entry name" value="Ribosomal protein S5 domain 2-like"/>
    <property type="match status" value="1"/>
</dbReference>
<dbReference type="InterPro" id="IPR013760">
    <property type="entry name" value="Topo_IIA-like_dom_sf"/>
</dbReference>
<dbReference type="PRINTS" id="PR00418">
    <property type="entry name" value="TPI2FAMILY"/>
</dbReference>
<evidence type="ECO:0000256" key="6">
    <source>
        <dbReference type="ARBA" id="ARBA00022842"/>
    </source>
</evidence>
<dbReference type="GO" id="GO:0000819">
    <property type="term" value="P:sister chromatid segregation"/>
    <property type="evidence" value="ECO:0007669"/>
    <property type="project" value="TreeGrafter"/>
</dbReference>
<keyword evidence="9 11" id="KW-0238">DNA-binding</keyword>
<dbReference type="InterPro" id="IPR031660">
    <property type="entry name" value="TOPRIM_C"/>
</dbReference>
<proteinExistence type="inferred from homology"/>
<dbReference type="InterPro" id="IPR001241">
    <property type="entry name" value="Topo_IIA"/>
</dbReference>
<dbReference type="CDD" id="cd16930">
    <property type="entry name" value="HATPase_TopII-like"/>
    <property type="match status" value="1"/>
</dbReference>
<evidence type="ECO:0000256" key="1">
    <source>
        <dbReference type="ARBA" id="ARBA00000185"/>
    </source>
</evidence>
<evidence type="ECO:0000256" key="2">
    <source>
        <dbReference type="ARBA" id="ARBA00001946"/>
    </source>
</evidence>
<dbReference type="GO" id="GO:0003918">
    <property type="term" value="F:DNA topoisomerase type II (double strand cut, ATP-hydrolyzing) activity"/>
    <property type="evidence" value="ECO:0007669"/>
    <property type="project" value="UniProtKB-UniRule"/>
</dbReference>
<dbReference type="InterPro" id="IPR013758">
    <property type="entry name" value="Topo_IIA_A/C_ab"/>
</dbReference>
<reference evidence="14" key="2">
    <citation type="submission" date="2025-09" db="UniProtKB">
        <authorList>
            <consortium name="Ensembl"/>
        </authorList>
    </citation>
    <scope>IDENTIFICATION</scope>
</reference>
<dbReference type="GO" id="GO:0048511">
    <property type="term" value="P:rhythmic process"/>
    <property type="evidence" value="ECO:0007669"/>
    <property type="project" value="UniProtKB-KW"/>
</dbReference>
<comment type="subcellular location">
    <subcellularLocation>
        <location evidence="3">Cytoplasm</location>
    </subcellularLocation>
</comment>
<dbReference type="Gene3D" id="3.30.230.10">
    <property type="match status" value="1"/>
</dbReference>
<dbReference type="FunFam" id="3.30.565.10:FF:000004">
    <property type="entry name" value="DNA topoisomerase 2"/>
    <property type="match status" value="1"/>
</dbReference>
<dbReference type="InterPro" id="IPR003594">
    <property type="entry name" value="HATPase_dom"/>
</dbReference>
<dbReference type="InterPro" id="IPR002205">
    <property type="entry name" value="Topo_IIA_dom_A"/>
</dbReference>
<comment type="similarity">
    <text evidence="4 12">Belongs to the type II topoisomerase family.</text>
</comment>
<dbReference type="GO" id="GO:0005737">
    <property type="term" value="C:cytoplasm"/>
    <property type="evidence" value="ECO:0007669"/>
    <property type="project" value="UniProtKB-SubCell"/>
</dbReference>
<dbReference type="InterPro" id="IPR001154">
    <property type="entry name" value="TopoII_euk"/>
</dbReference>
<dbReference type="PROSITE" id="PS52040">
    <property type="entry name" value="TOPO_IIA"/>
    <property type="match status" value="1"/>
</dbReference>
<dbReference type="FunFam" id="3.30.230.10:FF:000008">
    <property type="entry name" value="DNA topoisomerase 2"/>
    <property type="match status" value="1"/>
</dbReference>
<dbReference type="Pfam" id="PF00204">
    <property type="entry name" value="DNA_gyraseB"/>
    <property type="match status" value="1"/>
</dbReference>
<keyword evidence="7 12" id="KW-0799">Topoisomerase</keyword>
<keyword evidence="12" id="KW-0067">ATP-binding</keyword>
<dbReference type="InterPro" id="IPR013759">
    <property type="entry name" value="Topo_IIA_B_C"/>
</dbReference>
<evidence type="ECO:0000256" key="8">
    <source>
        <dbReference type="ARBA" id="ARBA00023108"/>
    </source>
</evidence>
<name>A0A8C1F5D3_CYPCA</name>
<evidence type="ECO:0000256" key="7">
    <source>
        <dbReference type="ARBA" id="ARBA00023029"/>
    </source>
</evidence>
<dbReference type="PRINTS" id="PR01158">
    <property type="entry name" value="TOPISMRASEII"/>
</dbReference>
<feature type="domain" description="Topo IIA-type catalytic" evidence="13">
    <location>
        <begin position="700"/>
        <end position="758"/>
    </location>
</feature>
<dbReference type="GO" id="GO:0003677">
    <property type="term" value="F:DNA binding"/>
    <property type="evidence" value="ECO:0007669"/>
    <property type="project" value="UniProtKB-UniRule"/>
</dbReference>
<dbReference type="Proteomes" id="UP001108240">
    <property type="component" value="Unplaced"/>
</dbReference>
<dbReference type="Pfam" id="PF02518">
    <property type="entry name" value="HATPase_c"/>
    <property type="match status" value="1"/>
</dbReference>
<evidence type="ECO:0000256" key="3">
    <source>
        <dbReference type="ARBA" id="ARBA00004496"/>
    </source>
</evidence>
<keyword evidence="10 12" id="KW-0413">Isomerase</keyword>
<dbReference type="InterPro" id="IPR050634">
    <property type="entry name" value="DNA_Topoisomerase_II"/>
</dbReference>
<dbReference type="Gene3D" id="3.90.199.10">
    <property type="entry name" value="Topoisomerase II, domain 5"/>
    <property type="match status" value="1"/>
</dbReference>
<comment type="cofactor">
    <cofactor evidence="12">
        <name>Ca(2+)</name>
        <dbReference type="ChEBI" id="CHEBI:29108"/>
    </cofactor>
    <cofactor evidence="12">
        <name>Mg(2+)</name>
        <dbReference type="ChEBI" id="CHEBI:18420"/>
    </cofactor>
    <cofactor evidence="12">
        <name>Mn(2+)</name>
        <dbReference type="ChEBI" id="CHEBI:29035"/>
    </cofactor>
</comment>
<keyword evidence="6" id="KW-0460">Magnesium</keyword>
<dbReference type="CDD" id="cd03481">
    <property type="entry name" value="TopoIIA_Trans_ScTopoIIA"/>
    <property type="match status" value="1"/>
</dbReference>
<dbReference type="Gene3D" id="3.30.565.10">
    <property type="entry name" value="Histidine kinase-like ATPase, C-terminal domain"/>
    <property type="match status" value="1"/>
</dbReference>
<evidence type="ECO:0000256" key="10">
    <source>
        <dbReference type="ARBA" id="ARBA00023235"/>
    </source>
</evidence>
<sequence>MAGTEGPLKSLFENKALSKPKKDEKRLSVERIYQKKTQLEHILLRPDTYIGSVEPVTQQMWVFDEDMGMNCRDITYVPGLYKIFDEILVNAADNKQRDKTMNCIKVNIDSENNTISVWNNGKGIPVVEHKVEKVYVPALIFGQLLTSSNYDDDEKKVTGGRNGYGAKLCNIFSIKFTVETACRESKRCFKQTWFDNMGRAGEYKIKPFDGDDYTCITFQPDLAKFKMQALDKDTVALLTRRAYDIAGSTKGVRVFLNGKKLPVNGFRSYVDLYLKDKVDETGSPLTIVHEAVNDRWEVCLTLSDKGFQQVSFVNSIATTKGGRHSDYVADQIVSKLIEVVKKKNKAGVAVKPFQVKNHMWLFVNCLIENPSFDSQTKENMTLQQKNFGSTCSLSEKFVKQANNCGIVESIMNWVKFKAQAQLNKKCSAVKHTKIKGVPKLDDANDAGGKNSTSCTLILTEGDSAKTLAVSGLGVVGRDRYGVFPLRGKMLNVREASHKQIMENAEINNIIKILGLQYKKNYSDPESLKSLRYGKLMIMTDQVRLYTVCLLQNIRCSLCLPLSSTIYKNKQELAFYSIPEFNEWKEKQSNTKSWKIKYYKGLGTSTSKEAKEYFSDMMRHRIPFKYSGPADDEAITLAFSKKMVDERKEWLTSFMINRRQRREHNLPEEYLYGQETTSLTYHDFINKELVQFSNSDNERSIPCLVDGLKPGQRKVLFCCFKRNDKREVKVAQLAGSVAEMSAYHHGEVRAFVPLTSFIV</sequence>
<comment type="caution">
    <text evidence="11">Lacks conserved residue(s) required for the propagation of feature annotation.</text>
</comment>
<dbReference type="FunFam" id="3.40.50.670:FF:000001">
    <property type="entry name" value="DNA topoisomerase 2"/>
    <property type="match status" value="2"/>
</dbReference>
<dbReference type="InterPro" id="IPR018522">
    <property type="entry name" value="TopoIIA_CS"/>
</dbReference>
<dbReference type="GeneTree" id="ENSGT00940000157539"/>
<comment type="subunit">
    <text evidence="12">Homodimer.</text>
</comment>
<evidence type="ECO:0000313" key="14">
    <source>
        <dbReference type="Ensembl" id="ENSCCRP00000086852.2"/>
    </source>
</evidence>
<keyword evidence="12" id="KW-0547">Nucleotide-binding</keyword>
<evidence type="ECO:0000256" key="5">
    <source>
        <dbReference type="ARBA" id="ARBA00022490"/>
    </source>
</evidence>
<organism evidence="14 15">
    <name type="scientific">Cyprinus carpio carpio</name>
    <dbReference type="NCBI Taxonomy" id="630221"/>
    <lineage>
        <taxon>Eukaryota</taxon>
        <taxon>Metazoa</taxon>
        <taxon>Chordata</taxon>
        <taxon>Craniata</taxon>
        <taxon>Vertebrata</taxon>
        <taxon>Euteleostomi</taxon>
        <taxon>Actinopterygii</taxon>
        <taxon>Neopterygii</taxon>
        <taxon>Teleostei</taxon>
        <taxon>Ostariophysi</taxon>
        <taxon>Cypriniformes</taxon>
        <taxon>Cyprinidae</taxon>
        <taxon>Cyprininae</taxon>
        <taxon>Cyprinus</taxon>
    </lineage>
</organism>